<dbReference type="PANTHER" id="PTHR30136">
    <property type="entry name" value="HELIX-TURN-HELIX TRANSCRIPTIONAL REGULATOR, ICLR FAMILY"/>
    <property type="match status" value="1"/>
</dbReference>
<dbReference type="InterPro" id="IPR029016">
    <property type="entry name" value="GAF-like_dom_sf"/>
</dbReference>
<evidence type="ECO:0000256" key="3">
    <source>
        <dbReference type="ARBA" id="ARBA00023163"/>
    </source>
</evidence>
<feature type="domain" description="HTH iclR-type" evidence="4">
    <location>
        <begin position="9"/>
        <end position="68"/>
    </location>
</feature>
<dbReference type="InterPro" id="IPR050707">
    <property type="entry name" value="HTH_MetabolicPath_Reg"/>
</dbReference>
<dbReference type="Gene3D" id="3.30.450.40">
    <property type="match status" value="1"/>
</dbReference>
<name>A0AAP2Z6X9_9EURY</name>
<dbReference type="EMBL" id="JAOPJZ010000002">
    <property type="protein sequence ID" value="MCU4751368.1"/>
    <property type="molecule type" value="Genomic_DNA"/>
</dbReference>
<dbReference type="InterPro" id="IPR005471">
    <property type="entry name" value="Tscrpt_reg_IclR_N"/>
</dbReference>
<evidence type="ECO:0000256" key="2">
    <source>
        <dbReference type="ARBA" id="ARBA00023125"/>
    </source>
</evidence>
<dbReference type="Pfam" id="PF01614">
    <property type="entry name" value="IclR_C"/>
    <property type="match status" value="1"/>
</dbReference>
<dbReference type="InterPro" id="IPR036390">
    <property type="entry name" value="WH_DNA-bd_sf"/>
</dbReference>
<evidence type="ECO:0000313" key="6">
    <source>
        <dbReference type="EMBL" id="MCU4751368.1"/>
    </source>
</evidence>
<keyword evidence="2" id="KW-0238">DNA-binding</keyword>
<dbReference type="SMART" id="SM00346">
    <property type="entry name" value="HTH_ICLR"/>
    <property type="match status" value="1"/>
</dbReference>
<dbReference type="Pfam" id="PF09339">
    <property type="entry name" value="HTH_IclR"/>
    <property type="match status" value="1"/>
</dbReference>
<gene>
    <name evidence="6" type="ORF">OB919_05130</name>
</gene>
<dbReference type="GO" id="GO:0003677">
    <property type="term" value="F:DNA binding"/>
    <property type="evidence" value="ECO:0007669"/>
    <property type="project" value="UniProtKB-KW"/>
</dbReference>
<keyword evidence="3" id="KW-0804">Transcription</keyword>
<evidence type="ECO:0000259" key="4">
    <source>
        <dbReference type="PROSITE" id="PS51077"/>
    </source>
</evidence>
<sequence length="263" mass="29185">MTASEGRRIQTVLKAFEIIEVLKELDSAPIRELDTHVDLSKGSLHTHLATLCESGFVTQDGDEYKLGLRFVMMGEYVRNHIPVYMAAKDEIDAFAEECGEYAHLIVEDDGHEIALYESRGDQAIATDYHIQLREDPQLLHNSSAGKAILASLPEYRVDEIIEQKGLQASTANTITDPDELKRTLETVREQGYAQNDEEEMRGIRAVGAPIRGPDGGVRGAVSVTAPTSRLSGDRFNEEIPAMVTRTANVIEINLATKDFNDRQ</sequence>
<dbReference type="InterPro" id="IPR036388">
    <property type="entry name" value="WH-like_DNA-bd_sf"/>
</dbReference>
<feature type="domain" description="IclR-ED" evidence="5">
    <location>
        <begin position="69"/>
        <end position="256"/>
    </location>
</feature>
<organism evidence="6 7">
    <name type="scientific">Natronosalvus hydrolyticus</name>
    <dbReference type="NCBI Taxonomy" id="2979988"/>
    <lineage>
        <taxon>Archaea</taxon>
        <taxon>Methanobacteriati</taxon>
        <taxon>Methanobacteriota</taxon>
        <taxon>Stenosarchaea group</taxon>
        <taxon>Halobacteria</taxon>
        <taxon>Halobacteriales</taxon>
        <taxon>Natrialbaceae</taxon>
        <taxon>Natronosalvus</taxon>
    </lineage>
</organism>
<dbReference type="InterPro" id="IPR014757">
    <property type="entry name" value="Tscrpt_reg_IclR_C"/>
</dbReference>
<dbReference type="Gene3D" id="1.10.10.10">
    <property type="entry name" value="Winged helix-like DNA-binding domain superfamily/Winged helix DNA-binding domain"/>
    <property type="match status" value="1"/>
</dbReference>
<dbReference type="PROSITE" id="PS51078">
    <property type="entry name" value="ICLR_ED"/>
    <property type="match status" value="1"/>
</dbReference>
<protein>
    <submittedName>
        <fullName evidence="6">IclR family transcriptional regulator</fullName>
    </submittedName>
</protein>
<keyword evidence="7" id="KW-1185">Reference proteome</keyword>
<comment type="caution">
    <text evidence="6">The sequence shown here is derived from an EMBL/GenBank/DDBJ whole genome shotgun (WGS) entry which is preliminary data.</text>
</comment>
<keyword evidence="1" id="KW-0805">Transcription regulation</keyword>
<dbReference type="AlphaFoldDB" id="A0AAP2Z6X9"/>
<reference evidence="6 7" key="1">
    <citation type="submission" date="2022-09" db="EMBL/GenBank/DDBJ databases">
        <title>Enrichment on poylsaccharides allowed isolation of novel metabolic and taxonomic groups of Haloarchaea.</title>
        <authorList>
            <person name="Sorokin D.Y."/>
            <person name="Elcheninov A.G."/>
            <person name="Khizhniak T.V."/>
            <person name="Kolganova T.V."/>
            <person name="Kublanov I.V."/>
        </authorList>
    </citation>
    <scope>NUCLEOTIDE SEQUENCE [LARGE SCALE GENOMIC DNA]</scope>
    <source>
        <strain evidence="6 7">AArc-curdl1</strain>
    </source>
</reference>
<dbReference type="RefSeq" id="WP_342807060.1">
    <property type="nucleotide sequence ID" value="NZ_JAOPJZ010000002.1"/>
</dbReference>
<proteinExistence type="predicted"/>
<evidence type="ECO:0000313" key="7">
    <source>
        <dbReference type="Proteomes" id="UP001321047"/>
    </source>
</evidence>
<evidence type="ECO:0000256" key="1">
    <source>
        <dbReference type="ARBA" id="ARBA00023015"/>
    </source>
</evidence>
<dbReference type="PANTHER" id="PTHR30136:SF35">
    <property type="entry name" value="HTH-TYPE TRANSCRIPTIONAL REGULATOR RV1719"/>
    <property type="match status" value="1"/>
</dbReference>
<evidence type="ECO:0000259" key="5">
    <source>
        <dbReference type="PROSITE" id="PS51078"/>
    </source>
</evidence>
<dbReference type="Proteomes" id="UP001321047">
    <property type="component" value="Unassembled WGS sequence"/>
</dbReference>
<dbReference type="PROSITE" id="PS51077">
    <property type="entry name" value="HTH_ICLR"/>
    <property type="match status" value="1"/>
</dbReference>
<dbReference type="GO" id="GO:0003700">
    <property type="term" value="F:DNA-binding transcription factor activity"/>
    <property type="evidence" value="ECO:0007669"/>
    <property type="project" value="TreeGrafter"/>
</dbReference>
<dbReference type="GO" id="GO:0045892">
    <property type="term" value="P:negative regulation of DNA-templated transcription"/>
    <property type="evidence" value="ECO:0007669"/>
    <property type="project" value="TreeGrafter"/>
</dbReference>
<dbReference type="SUPFAM" id="SSF46785">
    <property type="entry name" value="Winged helix' DNA-binding domain"/>
    <property type="match status" value="1"/>
</dbReference>
<dbReference type="SUPFAM" id="SSF55781">
    <property type="entry name" value="GAF domain-like"/>
    <property type="match status" value="1"/>
</dbReference>
<accession>A0AAP2Z6X9</accession>